<evidence type="ECO:0000313" key="1">
    <source>
        <dbReference type="EMBL" id="VVC46423.1"/>
    </source>
</evidence>
<dbReference type="OrthoDB" id="6607698at2759"/>
<reference evidence="1 2" key="1">
    <citation type="submission" date="2019-08" db="EMBL/GenBank/DDBJ databases">
        <authorList>
            <person name="Alioto T."/>
            <person name="Alioto T."/>
            <person name="Gomez Garrido J."/>
        </authorList>
    </citation>
    <scope>NUCLEOTIDE SEQUENCE [LARGE SCALE GENOMIC DNA]</scope>
</reference>
<organism evidence="1 2">
    <name type="scientific">Cinara cedri</name>
    <dbReference type="NCBI Taxonomy" id="506608"/>
    <lineage>
        <taxon>Eukaryota</taxon>
        <taxon>Metazoa</taxon>
        <taxon>Ecdysozoa</taxon>
        <taxon>Arthropoda</taxon>
        <taxon>Hexapoda</taxon>
        <taxon>Insecta</taxon>
        <taxon>Pterygota</taxon>
        <taxon>Neoptera</taxon>
        <taxon>Paraneoptera</taxon>
        <taxon>Hemiptera</taxon>
        <taxon>Sternorrhyncha</taxon>
        <taxon>Aphidomorpha</taxon>
        <taxon>Aphidoidea</taxon>
        <taxon>Aphididae</taxon>
        <taxon>Lachninae</taxon>
        <taxon>Cinara</taxon>
    </lineage>
</organism>
<gene>
    <name evidence="1" type="ORF">CINCED_3A007480</name>
</gene>
<evidence type="ECO:0000313" key="2">
    <source>
        <dbReference type="Proteomes" id="UP000325440"/>
    </source>
</evidence>
<keyword evidence="2" id="KW-1185">Reference proteome</keyword>
<dbReference type="Pfam" id="PF24664">
    <property type="entry name" value="Monjiviricetes_fusion"/>
    <property type="match status" value="1"/>
</dbReference>
<accession>A0A5E4NNN1</accession>
<dbReference type="AlphaFoldDB" id="A0A5E4NNN1"/>
<dbReference type="EMBL" id="CABPRJ010002504">
    <property type="protein sequence ID" value="VVC46423.1"/>
    <property type="molecule type" value="Genomic_DNA"/>
</dbReference>
<proteinExistence type="predicted"/>
<protein>
    <submittedName>
        <fullName evidence="1">Uncharacterized protein</fullName>
    </submittedName>
</protein>
<sequence length="113" mass="12894">MTAGIYTPEIINALQKHFMYPQETETALKNLIRQTTGYEVINQGFDTRNIISEHIISNMVQSELNKMWGWFTEIGKITSGVLGIFVIEKMSLMTISPYSMYPSYTNHLVGVLN</sequence>
<name>A0A5E4NNN1_9HEMI</name>
<dbReference type="Proteomes" id="UP000325440">
    <property type="component" value="Unassembled WGS sequence"/>
</dbReference>